<keyword evidence="6" id="KW-0677">Repeat</keyword>
<dbReference type="FunFam" id="2.60.120.650:FF:000048">
    <property type="entry name" value="Lysine-specific demethylase 4A"/>
    <property type="match status" value="1"/>
</dbReference>
<evidence type="ECO:0000256" key="12">
    <source>
        <dbReference type="ARBA" id="ARBA00023004"/>
    </source>
</evidence>
<dbReference type="Proteomes" id="UP000694565">
    <property type="component" value="Unplaced"/>
</dbReference>
<dbReference type="InterPro" id="IPR019787">
    <property type="entry name" value="Znf_PHD-finger"/>
</dbReference>
<keyword evidence="10" id="KW-0223">Dioxygenase</keyword>
<dbReference type="Gene3D" id="2.30.30.140">
    <property type="match status" value="1"/>
</dbReference>
<evidence type="ECO:0000256" key="13">
    <source>
        <dbReference type="ARBA" id="ARBA00023015"/>
    </source>
</evidence>
<dbReference type="SMART" id="SM00545">
    <property type="entry name" value="JmjN"/>
    <property type="match status" value="1"/>
</dbReference>
<dbReference type="PANTHER" id="PTHR10694">
    <property type="entry name" value="LYSINE-SPECIFIC DEMETHYLASE"/>
    <property type="match status" value="1"/>
</dbReference>
<dbReference type="SUPFAM" id="SSF57903">
    <property type="entry name" value="FYVE/PHD zinc finger"/>
    <property type="match status" value="1"/>
</dbReference>
<evidence type="ECO:0000313" key="21">
    <source>
        <dbReference type="Proteomes" id="UP000694565"/>
    </source>
</evidence>
<evidence type="ECO:0000259" key="19">
    <source>
        <dbReference type="PROSITE" id="PS51805"/>
    </source>
</evidence>
<feature type="domain" description="PHD-type" evidence="19">
    <location>
        <begin position="622"/>
        <end position="736"/>
    </location>
</feature>
<organism evidence="20 21">
    <name type="scientific">Cyclopterus lumpus</name>
    <name type="common">Lumpsucker</name>
    <dbReference type="NCBI Taxonomy" id="8103"/>
    <lineage>
        <taxon>Eukaryota</taxon>
        <taxon>Metazoa</taxon>
        <taxon>Chordata</taxon>
        <taxon>Craniata</taxon>
        <taxon>Vertebrata</taxon>
        <taxon>Euteleostomi</taxon>
        <taxon>Actinopterygii</taxon>
        <taxon>Neopterygii</taxon>
        <taxon>Teleostei</taxon>
        <taxon>Neoteleostei</taxon>
        <taxon>Acanthomorphata</taxon>
        <taxon>Eupercaria</taxon>
        <taxon>Perciformes</taxon>
        <taxon>Cottioidei</taxon>
        <taxon>Cottales</taxon>
        <taxon>Cyclopteridae</taxon>
        <taxon>Cyclopterus</taxon>
    </lineage>
</organism>
<dbReference type="FunFam" id="3.10.330.70:FF:000001">
    <property type="entry name" value="Putative lysine-specific demethylase 4a"/>
    <property type="match status" value="1"/>
</dbReference>
<dbReference type="CDD" id="cd20466">
    <property type="entry name" value="Tudor_JMJD2A_rpt2"/>
    <property type="match status" value="1"/>
</dbReference>
<evidence type="ECO:0000256" key="3">
    <source>
        <dbReference type="ARBA" id="ARBA00009711"/>
    </source>
</evidence>
<evidence type="ECO:0000259" key="17">
    <source>
        <dbReference type="PROSITE" id="PS51183"/>
    </source>
</evidence>
<evidence type="ECO:0000256" key="16">
    <source>
        <dbReference type="ARBA" id="ARBA00049349"/>
    </source>
</evidence>
<protein>
    <recommendedName>
        <fullName evidence="4">[histone H3]-trimethyl-L-lysine(9) demethylase</fullName>
        <ecNumber evidence="4">1.14.11.66</ecNumber>
    </recommendedName>
</protein>
<dbReference type="InterPro" id="IPR047481">
    <property type="entry name" value="Tudor_KDM4A_rpt2"/>
</dbReference>
<evidence type="ECO:0000313" key="20">
    <source>
        <dbReference type="Ensembl" id="ENSCLMP00005031497.1"/>
    </source>
</evidence>
<dbReference type="GO" id="GO:0140684">
    <property type="term" value="F:histone H3K9me2/H3K9me3 demethylase activity"/>
    <property type="evidence" value="ECO:0007669"/>
    <property type="project" value="UniProtKB-EC"/>
</dbReference>
<feature type="domain" description="JmjC" evidence="18">
    <location>
        <begin position="143"/>
        <end position="309"/>
    </location>
</feature>
<dbReference type="InterPro" id="IPR001965">
    <property type="entry name" value="Znf_PHD"/>
</dbReference>
<accession>A0A8C2ZU47</accession>
<dbReference type="SMART" id="SM00249">
    <property type="entry name" value="PHD"/>
    <property type="match status" value="2"/>
</dbReference>
<reference evidence="20" key="2">
    <citation type="submission" date="2025-09" db="UniProtKB">
        <authorList>
            <consortium name="Ensembl"/>
        </authorList>
    </citation>
    <scope>IDENTIFICATION</scope>
</reference>
<dbReference type="Pfam" id="PF13831">
    <property type="entry name" value="PHD_2"/>
    <property type="match status" value="1"/>
</dbReference>
<dbReference type="InterPro" id="IPR013083">
    <property type="entry name" value="Znf_RING/FYVE/PHD"/>
</dbReference>
<dbReference type="SMART" id="SM00558">
    <property type="entry name" value="JmjC"/>
    <property type="match status" value="1"/>
</dbReference>
<comment type="cofactor">
    <cofactor evidence="1">
        <name>Fe(2+)</name>
        <dbReference type="ChEBI" id="CHEBI:29033"/>
    </cofactor>
</comment>
<dbReference type="GO" id="GO:0000785">
    <property type="term" value="C:chromatin"/>
    <property type="evidence" value="ECO:0007669"/>
    <property type="project" value="TreeGrafter"/>
</dbReference>
<dbReference type="Pfam" id="PF13832">
    <property type="entry name" value="zf-HC5HC2H_2"/>
    <property type="match status" value="1"/>
</dbReference>
<dbReference type="FunFam" id="3.30.40.10:FF:000029">
    <property type="entry name" value="lysine-specific demethylase 4C isoform X1"/>
    <property type="match status" value="1"/>
</dbReference>
<keyword evidence="9" id="KW-0156">Chromatin regulator</keyword>
<dbReference type="InterPro" id="IPR011011">
    <property type="entry name" value="Znf_FYVE_PHD"/>
</dbReference>
<dbReference type="Gene3D" id="2.60.120.650">
    <property type="entry name" value="Cupin"/>
    <property type="match status" value="1"/>
</dbReference>
<dbReference type="PROSITE" id="PS51183">
    <property type="entry name" value="JMJN"/>
    <property type="match status" value="1"/>
</dbReference>
<dbReference type="Gene3D" id="3.10.330.70">
    <property type="match status" value="1"/>
</dbReference>
<keyword evidence="21" id="KW-1185">Reference proteome</keyword>
<comment type="catalytic activity">
    <reaction evidence="16">
        <text>N(6),N(6),N(6)-trimethyl-L-lysyl(9)-[histone H3] + 2 2-oxoglutarate + 2 O2 = N(6)-methyl-L-lysyl(9)-[histone H3] + 2 formaldehyde + 2 succinate + 2 CO2</text>
        <dbReference type="Rhea" id="RHEA:60200"/>
        <dbReference type="Rhea" id="RHEA-COMP:15538"/>
        <dbReference type="Rhea" id="RHEA-COMP:15542"/>
        <dbReference type="ChEBI" id="CHEBI:15379"/>
        <dbReference type="ChEBI" id="CHEBI:16526"/>
        <dbReference type="ChEBI" id="CHEBI:16810"/>
        <dbReference type="ChEBI" id="CHEBI:16842"/>
        <dbReference type="ChEBI" id="CHEBI:30031"/>
        <dbReference type="ChEBI" id="CHEBI:61929"/>
        <dbReference type="ChEBI" id="CHEBI:61961"/>
        <dbReference type="EC" id="1.14.11.66"/>
    </reaction>
</comment>
<dbReference type="GeneTree" id="ENSGT00940000154930"/>
<dbReference type="SUPFAM" id="SSF51197">
    <property type="entry name" value="Clavaminate synthase-like"/>
    <property type="match status" value="1"/>
</dbReference>
<name>A0A8C2ZU47_CYCLU</name>
<evidence type="ECO:0000256" key="2">
    <source>
        <dbReference type="ARBA" id="ARBA00004123"/>
    </source>
</evidence>
<keyword evidence="14" id="KW-0804">Transcription</keyword>
<dbReference type="GO" id="GO:0010468">
    <property type="term" value="P:regulation of gene expression"/>
    <property type="evidence" value="ECO:0007669"/>
    <property type="project" value="TreeGrafter"/>
</dbReference>
<comment type="similarity">
    <text evidence="3">Belongs to the JHDM3 histone demethylase family.</text>
</comment>
<dbReference type="Pfam" id="PF02373">
    <property type="entry name" value="JmjC"/>
    <property type="match status" value="1"/>
</dbReference>
<dbReference type="Pfam" id="PF02375">
    <property type="entry name" value="JmjN"/>
    <property type="match status" value="1"/>
</dbReference>
<dbReference type="InterPro" id="IPR003347">
    <property type="entry name" value="JmjC_dom"/>
</dbReference>
<keyword evidence="5" id="KW-0479">Metal-binding</keyword>
<proteinExistence type="inferred from homology"/>
<dbReference type="SMART" id="SM00333">
    <property type="entry name" value="TUDOR"/>
    <property type="match status" value="2"/>
</dbReference>
<evidence type="ECO:0000256" key="10">
    <source>
        <dbReference type="ARBA" id="ARBA00022964"/>
    </source>
</evidence>
<feature type="domain" description="JmjN" evidence="17">
    <location>
        <begin position="15"/>
        <end position="57"/>
    </location>
</feature>
<keyword evidence="15" id="KW-0539">Nucleus</keyword>
<evidence type="ECO:0000256" key="15">
    <source>
        <dbReference type="ARBA" id="ARBA00023242"/>
    </source>
</evidence>
<dbReference type="Pfam" id="PF18104">
    <property type="entry name" value="Tudor_2"/>
    <property type="match status" value="2"/>
</dbReference>
<evidence type="ECO:0000256" key="14">
    <source>
        <dbReference type="ARBA" id="ARBA00023163"/>
    </source>
</evidence>
<keyword evidence="11" id="KW-0560">Oxidoreductase</keyword>
<dbReference type="PANTHER" id="PTHR10694:SF119">
    <property type="entry name" value="LYSINE-SPECIFIC DEMETHYLASE 4A"/>
    <property type="match status" value="1"/>
</dbReference>
<dbReference type="PROSITE" id="PS51184">
    <property type="entry name" value="JMJC"/>
    <property type="match status" value="1"/>
</dbReference>
<keyword evidence="7" id="KW-0863">Zinc-finger</keyword>
<evidence type="ECO:0000256" key="11">
    <source>
        <dbReference type="ARBA" id="ARBA00023002"/>
    </source>
</evidence>
<dbReference type="GO" id="GO:0051864">
    <property type="term" value="F:histone H3K36 demethylase activity"/>
    <property type="evidence" value="ECO:0007669"/>
    <property type="project" value="TreeGrafter"/>
</dbReference>
<dbReference type="Gene3D" id="3.30.40.10">
    <property type="entry name" value="Zinc/RING finger domain, C3HC4 (zinc finger)"/>
    <property type="match status" value="2"/>
</dbReference>
<gene>
    <name evidence="20" type="primary">kdm4ab</name>
</gene>
<dbReference type="SUPFAM" id="SSF63748">
    <property type="entry name" value="Tudor/PWWP/MBT"/>
    <property type="match status" value="2"/>
</dbReference>
<keyword evidence="13" id="KW-0805">Transcription regulation</keyword>
<evidence type="ECO:0000256" key="7">
    <source>
        <dbReference type="ARBA" id="ARBA00022771"/>
    </source>
</evidence>
<dbReference type="InterPro" id="IPR002999">
    <property type="entry name" value="Tudor"/>
</dbReference>
<evidence type="ECO:0000256" key="6">
    <source>
        <dbReference type="ARBA" id="ARBA00022737"/>
    </source>
</evidence>
<evidence type="ECO:0000256" key="4">
    <source>
        <dbReference type="ARBA" id="ARBA00012900"/>
    </source>
</evidence>
<reference evidence="20" key="1">
    <citation type="submission" date="2025-08" db="UniProtKB">
        <authorList>
            <consortium name="Ensembl"/>
        </authorList>
    </citation>
    <scope>IDENTIFICATION</scope>
</reference>
<sequence>MASNVISQSNGSKGIMTFYPTPEEFKNFSRYIAYVESQGAHKAGLAKIVPPKEWKPRKSYDDIDDLVIPAPIQQVVTGQSGLFTQYNIQKKSMTVREFRKIANSDKFCSPHYDDFEELERKYWKNVTFNPPIYGADVNGSLYGPDVKEWNICHLNTILDTVECESGITIEGVNTPYLYFGMWKTTFAWHTEDMDLYSINYLHYGKPKSWYCVPPEHGKRLERLAKGFFPGSSQNCEAFLRHKMTLISPSILKKYGIPFEKITQEAGEFMVTFPYAYHAGFNHGFNCAESTNFATERWIEYGKQAVLCSCRRDMVKISMDVFVKKFQPDRYEQWLAGRDVLPIDHTRPTPEAKEFLGESFNDITGNSMESCAETECPMFLFLVLSTTQRIETKRHRVCLEVPEEVVPKNEDEEDVEQYGKRPRLSLIPPRTTSQDGKRNKAYHCFNSCVILLHAHFLVFILSSAEEYIDEEFEQEEKEEWAKPLTQLWQCRPYNPQAEREYNKSMGQQAPYCSICLVFYSYHEVTTRNSNSGSSSVTLVNRPGGHQWSKPLIPEMCFNTQSSKTNDNGEGQLSNPHVAEDGTSRLVSCAQCCVRVHTSCYGVNGDEAELDDWLCARCEANATTEDCCLCSLRGGALQRANDDKWVHVLCAITVLEARFVNITERGPIDLSTIPLPRFKLKCAYCRKRMKREVNGCCVQCSHGRCSTAFHPTCAQAAGMIMHPDDWPFIVFITCHRHKAPSIPEASMRELSVKQRVICKYRNARYYHSEVVELTAATFYEVVFDDGSYSNNLFPEDIENRDCGRLGPPAEGDAVQVRWTDGLIYGAKFMASHSIPMYLVEFEDGSQITVKREDIYTLDENLPKRVKSRMSVASDMRFELFSQSDVKENSKRQRVINSRYRQDYIEPVIYRAIME</sequence>
<dbReference type="EC" id="1.14.11.66" evidence="4"/>
<dbReference type="InterPro" id="IPR003349">
    <property type="entry name" value="JmjN"/>
</dbReference>
<dbReference type="AlphaFoldDB" id="A0A8C2ZU47"/>
<evidence type="ECO:0000259" key="18">
    <source>
        <dbReference type="PROSITE" id="PS51184"/>
    </source>
</evidence>
<dbReference type="InterPro" id="IPR040477">
    <property type="entry name" value="KDM4-like_Tudor"/>
</dbReference>
<dbReference type="PROSITE" id="PS51805">
    <property type="entry name" value="EPHD"/>
    <property type="match status" value="1"/>
</dbReference>
<keyword evidence="12" id="KW-0408">Iron</keyword>
<comment type="subcellular location">
    <subcellularLocation>
        <location evidence="2">Nucleus</location>
    </subcellularLocation>
</comment>
<dbReference type="InterPro" id="IPR034732">
    <property type="entry name" value="EPHD"/>
</dbReference>
<dbReference type="GO" id="GO:0005634">
    <property type="term" value="C:nucleus"/>
    <property type="evidence" value="ECO:0007669"/>
    <property type="project" value="UniProtKB-SubCell"/>
</dbReference>
<dbReference type="CDD" id="cd20391">
    <property type="entry name" value="Tudor_JMJD2_rpt1"/>
    <property type="match status" value="1"/>
</dbReference>
<evidence type="ECO:0000256" key="5">
    <source>
        <dbReference type="ARBA" id="ARBA00022723"/>
    </source>
</evidence>
<evidence type="ECO:0000256" key="9">
    <source>
        <dbReference type="ARBA" id="ARBA00022853"/>
    </source>
</evidence>
<keyword evidence="8" id="KW-0862">Zinc</keyword>
<dbReference type="GO" id="GO:0008270">
    <property type="term" value="F:zinc ion binding"/>
    <property type="evidence" value="ECO:0007669"/>
    <property type="project" value="UniProtKB-KW"/>
</dbReference>
<dbReference type="Ensembl" id="ENSCLMT00005032857.1">
    <property type="protein sequence ID" value="ENSCLMP00005031497.1"/>
    <property type="gene ID" value="ENSCLMG00005015154.1"/>
</dbReference>
<evidence type="ECO:0000256" key="1">
    <source>
        <dbReference type="ARBA" id="ARBA00001954"/>
    </source>
</evidence>
<evidence type="ECO:0000256" key="8">
    <source>
        <dbReference type="ARBA" id="ARBA00022833"/>
    </source>
</evidence>